<dbReference type="SUPFAM" id="SSF53649">
    <property type="entry name" value="Alkaline phosphatase-like"/>
    <property type="match status" value="1"/>
</dbReference>
<dbReference type="GO" id="GO:0016776">
    <property type="term" value="F:phosphotransferase activity, phosphate group as acceptor"/>
    <property type="evidence" value="ECO:0007669"/>
    <property type="project" value="TreeGrafter"/>
</dbReference>
<proteinExistence type="predicted"/>
<name>A0A6M8EPM0_9BACT</name>
<keyword evidence="12" id="KW-1185">Reference proteome</keyword>
<evidence type="ECO:0000256" key="6">
    <source>
        <dbReference type="ARBA" id="ARBA00022989"/>
    </source>
</evidence>
<dbReference type="InterPro" id="IPR017850">
    <property type="entry name" value="Alkaline_phosphatase_core_sf"/>
</dbReference>
<organism evidence="11 12">
    <name type="scientific">Arcobacter acticola</name>
    <dbReference type="NCBI Taxonomy" id="1849015"/>
    <lineage>
        <taxon>Bacteria</taxon>
        <taxon>Pseudomonadati</taxon>
        <taxon>Campylobacterota</taxon>
        <taxon>Epsilonproteobacteria</taxon>
        <taxon>Campylobacterales</taxon>
        <taxon>Arcobacteraceae</taxon>
        <taxon>Arcobacter</taxon>
    </lineage>
</organism>
<evidence type="ECO:0000256" key="4">
    <source>
        <dbReference type="ARBA" id="ARBA00022679"/>
    </source>
</evidence>
<dbReference type="PANTHER" id="PTHR30443">
    <property type="entry name" value="INNER MEMBRANE PROTEIN"/>
    <property type="match status" value="1"/>
</dbReference>
<evidence type="ECO:0000313" key="11">
    <source>
        <dbReference type="EMBL" id="QKE30059.1"/>
    </source>
</evidence>
<evidence type="ECO:0000256" key="3">
    <source>
        <dbReference type="ARBA" id="ARBA00022519"/>
    </source>
</evidence>
<keyword evidence="7 8" id="KW-0472">Membrane</keyword>
<feature type="domain" description="Sulfatase N-terminal" evidence="9">
    <location>
        <begin position="232"/>
        <end position="520"/>
    </location>
</feature>
<keyword evidence="6 8" id="KW-1133">Transmembrane helix</keyword>
<dbReference type="InterPro" id="IPR058130">
    <property type="entry name" value="PEA_transf_C"/>
</dbReference>
<dbReference type="Gene3D" id="3.40.720.10">
    <property type="entry name" value="Alkaline Phosphatase, subunit A"/>
    <property type="match status" value="1"/>
</dbReference>
<dbReference type="InterPro" id="IPR040423">
    <property type="entry name" value="PEA_transferase"/>
</dbReference>
<dbReference type="NCBIfam" id="NF028537">
    <property type="entry name" value="P_eth_NH2_trans"/>
    <property type="match status" value="1"/>
</dbReference>
<evidence type="ECO:0000256" key="1">
    <source>
        <dbReference type="ARBA" id="ARBA00004429"/>
    </source>
</evidence>
<feature type="transmembrane region" description="Helical" evidence="8">
    <location>
        <begin position="112"/>
        <end position="132"/>
    </location>
</feature>
<feature type="transmembrane region" description="Helical" evidence="8">
    <location>
        <begin position="42"/>
        <end position="61"/>
    </location>
</feature>
<dbReference type="EMBL" id="CP042652">
    <property type="protein sequence ID" value="QKE30059.1"/>
    <property type="molecule type" value="Genomic_DNA"/>
</dbReference>
<dbReference type="InterPro" id="IPR000917">
    <property type="entry name" value="Sulfatase_N"/>
</dbReference>
<dbReference type="CDD" id="cd16017">
    <property type="entry name" value="LptA"/>
    <property type="match status" value="1"/>
</dbReference>
<dbReference type="PANTHER" id="PTHR30443:SF0">
    <property type="entry name" value="PHOSPHOETHANOLAMINE TRANSFERASE EPTA"/>
    <property type="match status" value="1"/>
</dbReference>
<dbReference type="Proteomes" id="UP000503483">
    <property type="component" value="Chromosome"/>
</dbReference>
<keyword evidence="3" id="KW-0997">Cell inner membrane</keyword>
<feature type="domain" description="Phosphoethanolamine transferase N-terminal" evidence="10">
    <location>
        <begin position="50"/>
        <end position="199"/>
    </location>
</feature>
<evidence type="ECO:0000256" key="8">
    <source>
        <dbReference type="SAM" id="Phobius"/>
    </source>
</evidence>
<evidence type="ECO:0000256" key="5">
    <source>
        <dbReference type="ARBA" id="ARBA00022692"/>
    </source>
</evidence>
<protein>
    <submittedName>
        <fullName evidence="11">Phosphoethanolamine transferase</fullName>
    </submittedName>
</protein>
<evidence type="ECO:0000256" key="7">
    <source>
        <dbReference type="ARBA" id="ARBA00023136"/>
    </source>
</evidence>
<keyword evidence="4 11" id="KW-0808">Transferase</keyword>
<accession>A0A6M8EPM0</accession>
<sequence>MKEFSQAKLIFLSAIFFTLFYNFSFFTNVINTYPIEGINVVRLISVAILLLCLIIFLFTLFSSRYTTKPLLIIVLIVSSFTAYFMDTYHVVIDDSMIRNSMQTNLAESSDLFSLKLVIYVFLLGLLPSYIIYKTKINYKSFKNEVFSKVKTIILSLIVILIIVFSFSKFYTSFFREHKPLRYHVNPIYWIYSIGKYVNTTFNSGPILVKQVGEDAKIKEEANHDEVEKTELIIMVVGEAARADRFSLNGYEKETNPLLKKEDIINFSNMYSCGTSTAESVPCMFSIYDKADYDYKKGISTENVLDVLKGTNNIEVLWRDNNSDSKGNALRVDFEDFRTSKTNTICEEDGECRDEGMLVGLDEYIKKHKGKDILIVLHQMGNHGPAYYKRYPKEFEKFTPVCKSNQLEQCTQEEVSNAYDNAILYTDYFLSKVINFLKPYSNDYETAMVYMSDHGESLGENGIYLHGLPYFMAPDNQKHIGALMWFDGEIKDEIDTDKLNTYKNNSFSQDNLFHTLLGLFEVETEVYKKDMDIIHNASKPE</sequence>
<dbReference type="Pfam" id="PF00884">
    <property type="entry name" value="Sulfatase"/>
    <property type="match status" value="1"/>
</dbReference>
<evidence type="ECO:0000313" key="12">
    <source>
        <dbReference type="Proteomes" id="UP000503483"/>
    </source>
</evidence>
<dbReference type="AlphaFoldDB" id="A0A6M8EPM0"/>
<gene>
    <name evidence="11" type="ORF">AACT_3007</name>
</gene>
<comment type="subcellular location">
    <subcellularLocation>
        <location evidence="1">Cell inner membrane</location>
        <topology evidence="1">Multi-pass membrane protein</topology>
    </subcellularLocation>
</comment>
<dbReference type="RefSeq" id="WP_172128401.1">
    <property type="nucleotide sequence ID" value="NZ_CP042652.1"/>
</dbReference>
<evidence type="ECO:0000259" key="9">
    <source>
        <dbReference type="Pfam" id="PF00884"/>
    </source>
</evidence>
<keyword evidence="2" id="KW-1003">Cell membrane</keyword>
<dbReference type="KEGG" id="paco:AACT_3007"/>
<evidence type="ECO:0000256" key="2">
    <source>
        <dbReference type="ARBA" id="ARBA00022475"/>
    </source>
</evidence>
<feature type="transmembrane region" description="Helical" evidence="8">
    <location>
        <begin position="70"/>
        <end position="92"/>
    </location>
</feature>
<feature type="transmembrane region" description="Helical" evidence="8">
    <location>
        <begin position="9"/>
        <end position="30"/>
    </location>
</feature>
<dbReference type="Pfam" id="PF08019">
    <property type="entry name" value="EptA_B_N"/>
    <property type="match status" value="1"/>
</dbReference>
<dbReference type="InterPro" id="IPR012549">
    <property type="entry name" value="EptA-like_N"/>
</dbReference>
<dbReference type="GO" id="GO:0005886">
    <property type="term" value="C:plasma membrane"/>
    <property type="evidence" value="ECO:0007669"/>
    <property type="project" value="UniProtKB-SubCell"/>
</dbReference>
<feature type="transmembrane region" description="Helical" evidence="8">
    <location>
        <begin position="152"/>
        <end position="170"/>
    </location>
</feature>
<keyword evidence="5 8" id="KW-0812">Transmembrane</keyword>
<reference evidence="11 12" key="1">
    <citation type="submission" date="2019-08" db="EMBL/GenBank/DDBJ databases">
        <title>Complete genome sequence of Arcobacter acticola.</title>
        <authorList>
            <person name="Miller W."/>
        </authorList>
    </citation>
    <scope>NUCLEOTIDE SEQUENCE [LARGE SCALE GENOMIC DNA]</scope>
    <source>
        <strain evidence="11 12">KCTC 52212</strain>
    </source>
</reference>
<evidence type="ECO:0000259" key="10">
    <source>
        <dbReference type="Pfam" id="PF08019"/>
    </source>
</evidence>
<dbReference type="GO" id="GO:0009244">
    <property type="term" value="P:lipopolysaccharide core region biosynthetic process"/>
    <property type="evidence" value="ECO:0007669"/>
    <property type="project" value="TreeGrafter"/>
</dbReference>